<evidence type="ECO:0000256" key="2">
    <source>
        <dbReference type="SAM" id="SignalP"/>
    </source>
</evidence>
<keyword evidence="2" id="KW-0732">Signal</keyword>
<dbReference type="AlphaFoldDB" id="E8TPD1"/>
<keyword evidence="3" id="KW-0614">Plasmid</keyword>
<organism evidence="3 4">
    <name type="scientific">Mesorhizobium ciceri biovar biserrulae (strain HAMBI 2942 / LMG 23838 / WSM1271)</name>
    <dbReference type="NCBI Taxonomy" id="765698"/>
    <lineage>
        <taxon>Bacteria</taxon>
        <taxon>Pseudomonadati</taxon>
        <taxon>Pseudomonadota</taxon>
        <taxon>Alphaproteobacteria</taxon>
        <taxon>Hyphomicrobiales</taxon>
        <taxon>Phyllobacteriaceae</taxon>
        <taxon>Mesorhizobium</taxon>
    </lineage>
</organism>
<geneLocation type="plasmid" evidence="3 4">
    <name>pMESCI01</name>
</geneLocation>
<dbReference type="KEGG" id="mci:Mesci_6170"/>
<dbReference type="HOGENOM" id="CLU_1413704_0_0_5"/>
<reference evidence="4" key="1">
    <citation type="submission" date="2011-01" db="EMBL/GenBank/DDBJ databases">
        <title>Complete sequence of plasmid of Mesorhizobium ciceri bv. biserrulae WSM1271.</title>
        <authorList>
            <person name="Lucas S."/>
            <person name="Copeland A."/>
            <person name="Lapidus A."/>
            <person name="Cheng J.-F."/>
            <person name="Goodwin L."/>
            <person name="Pitluck S."/>
            <person name="Teshima H."/>
            <person name="Detter J.C."/>
            <person name="Han C."/>
            <person name="Tapia R."/>
            <person name="Land M."/>
            <person name="Hauser L."/>
            <person name="Kyrpides N."/>
            <person name="Ivanova N."/>
            <person name="Nandasena K."/>
            <person name="Reeve W.G."/>
            <person name="Howieson J.G."/>
            <person name="O'Hara G."/>
            <person name="Tiwari R.P."/>
            <person name="Woyke T."/>
        </authorList>
    </citation>
    <scope>NUCLEOTIDE SEQUENCE [LARGE SCALE GENOMIC DNA]</scope>
    <source>
        <strain evidence="4">HAMBI 2942 / LMG 23838 / WSM1271</strain>
        <plasmid evidence="4">Plasmid pMESCI01</plasmid>
    </source>
</reference>
<gene>
    <name evidence="3" type="ordered locus">Mesci_6170</name>
</gene>
<feature type="region of interest" description="Disordered" evidence="1">
    <location>
        <begin position="140"/>
        <end position="163"/>
    </location>
</feature>
<feature type="chain" id="PRO_5003227828" evidence="2">
    <location>
        <begin position="21"/>
        <end position="192"/>
    </location>
</feature>
<sequence length="192" mass="20997">MRRWLSLSACGMAISVLLCGPNFDMTQVFQGNAQAAGLFSRQGNALQARDRGTVTGGRSWNFESADSVGACTRRPSPKSCQPRRCDYRQQRSLVSTMNFLATRSFGHCCSAGSPRERISWVLYGVRAVEPPPGCVSSTLQAAAGPNEQHRSKRIRDQKQTYRHPESRLCQGGHVLAKLLHGATPATSTNEKS</sequence>
<feature type="signal peptide" evidence="2">
    <location>
        <begin position="1"/>
        <end position="20"/>
    </location>
</feature>
<evidence type="ECO:0000313" key="3">
    <source>
        <dbReference type="EMBL" id="ADV15166.1"/>
    </source>
</evidence>
<dbReference type="Proteomes" id="UP000007471">
    <property type="component" value="Plasmid pMESCI01"/>
</dbReference>
<accession>E8TPD1</accession>
<dbReference type="EMBL" id="CP002448">
    <property type="protein sequence ID" value="ADV15166.1"/>
    <property type="molecule type" value="Genomic_DNA"/>
</dbReference>
<name>E8TPD1_MESCW</name>
<feature type="compositionally biased region" description="Basic and acidic residues" evidence="1">
    <location>
        <begin position="154"/>
        <end position="163"/>
    </location>
</feature>
<proteinExistence type="predicted"/>
<evidence type="ECO:0000256" key="1">
    <source>
        <dbReference type="SAM" id="MobiDB-lite"/>
    </source>
</evidence>
<evidence type="ECO:0000313" key="4">
    <source>
        <dbReference type="Proteomes" id="UP000007471"/>
    </source>
</evidence>
<protein>
    <submittedName>
        <fullName evidence="3">Uncharacterized protein</fullName>
    </submittedName>
</protein>